<dbReference type="EMBL" id="JASJOT010000005">
    <property type="protein sequence ID" value="MDJ1493341.1"/>
    <property type="molecule type" value="Genomic_DNA"/>
</dbReference>
<reference evidence="1 2" key="1">
    <citation type="submission" date="2023-05" db="EMBL/GenBank/DDBJ databases">
        <authorList>
            <person name="Zhang X."/>
        </authorList>
    </citation>
    <scope>NUCLEOTIDE SEQUENCE [LARGE SCALE GENOMIC DNA]</scope>
    <source>
        <strain evidence="1 2">DM2B3-1</strain>
    </source>
</reference>
<sequence>MNLRRIAFNFKIDNHNLYRIAWREKATGIYWCGSYTASRSEAESIVRKLNVVHPEFENWIESNSRLN</sequence>
<gene>
    <name evidence="1" type="ORF">QNI19_10405</name>
</gene>
<organism evidence="1 2">
    <name type="scientific">Xanthocytophaga flava</name>
    <dbReference type="NCBI Taxonomy" id="3048013"/>
    <lineage>
        <taxon>Bacteria</taxon>
        <taxon>Pseudomonadati</taxon>
        <taxon>Bacteroidota</taxon>
        <taxon>Cytophagia</taxon>
        <taxon>Cytophagales</taxon>
        <taxon>Rhodocytophagaceae</taxon>
        <taxon>Xanthocytophaga</taxon>
    </lineage>
</organism>
<evidence type="ECO:0000313" key="2">
    <source>
        <dbReference type="Proteomes" id="UP001228581"/>
    </source>
</evidence>
<dbReference type="Proteomes" id="UP001228581">
    <property type="component" value="Unassembled WGS sequence"/>
</dbReference>
<keyword evidence="2" id="KW-1185">Reference proteome</keyword>
<comment type="caution">
    <text evidence="1">The sequence shown here is derived from an EMBL/GenBank/DDBJ whole genome shotgun (WGS) entry which is preliminary data.</text>
</comment>
<protein>
    <recommendedName>
        <fullName evidence="3">DUF1508 domain-containing protein</fullName>
    </recommendedName>
</protein>
<evidence type="ECO:0008006" key="3">
    <source>
        <dbReference type="Google" id="ProtNLM"/>
    </source>
</evidence>
<name>A0ABT7CII6_9BACT</name>
<dbReference type="RefSeq" id="WP_313995485.1">
    <property type="nucleotide sequence ID" value="NZ_JASJOT010000005.1"/>
</dbReference>
<accession>A0ABT7CII6</accession>
<proteinExistence type="predicted"/>
<evidence type="ECO:0000313" key="1">
    <source>
        <dbReference type="EMBL" id="MDJ1493341.1"/>
    </source>
</evidence>